<evidence type="ECO:0000313" key="2">
    <source>
        <dbReference type="EMBL" id="GBM06023.1"/>
    </source>
</evidence>
<evidence type="ECO:0000313" key="3">
    <source>
        <dbReference type="Proteomes" id="UP000499080"/>
    </source>
</evidence>
<feature type="transmembrane region" description="Helical" evidence="1">
    <location>
        <begin position="14"/>
        <end position="36"/>
    </location>
</feature>
<organism evidence="2 3">
    <name type="scientific">Araneus ventricosus</name>
    <name type="common">Orbweaver spider</name>
    <name type="synonym">Epeira ventricosa</name>
    <dbReference type="NCBI Taxonomy" id="182803"/>
    <lineage>
        <taxon>Eukaryota</taxon>
        <taxon>Metazoa</taxon>
        <taxon>Ecdysozoa</taxon>
        <taxon>Arthropoda</taxon>
        <taxon>Chelicerata</taxon>
        <taxon>Arachnida</taxon>
        <taxon>Araneae</taxon>
        <taxon>Araneomorphae</taxon>
        <taxon>Entelegynae</taxon>
        <taxon>Araneoidea</taxon>
        <taxon>Araneidae</taxon>
        <taxon>Araneus</taxon>
    </lineage>
</organism>
<keyword evidence="1" id="KW-0812">Transmembrane</keyword>
<protein>
    <submittedName>
        <fullName evidence="2">Uncharacterized protein</fullName>
    </submittedName>
</protein>
<keyword evidence="1" id="KW-1133">Transmembrane helix</keyword>
<evidence type="ECO:0000256" key="1">
    <source>
        <dbReference type="SAM" id="Phobius"/>
    </source>
</evidence>
<proteinExistence type="predicted"/>
<reference evidence="2 3" key="1">
    <citation type="journal article" date="2019" name="Sci. Rep.">
        <title>Orb-weaving spider Araneus ventricosus genome elucidates the spidroin gene catalogue.</title>
        <authorList>
            <person name="Kono N."/>
            <person name="Nakamura H."/>
            <person name="Ohtoshi R."/>
            <person name="Moran D.A.P."/>
            <person name="Shinohara A."/>
            <person name="Yoshida Y."/>
            <person name="Fujiwara M."/>
            <person name="Mori M."/>
            <person name="Tomita M."/>
            <person name="Arakawa K."/>
        </authorList>
    </citation>
    <scope>NUCLEOTIDE SEQUENCE [LARGE SCALE GENOMIC DNA]</scope>
</reference>
<keyword evidence="3" id="KW-1185">Reference proteome</keyword>
<gene>
    <name evidence="2" type="ORF">AVEN_49411_1</name>
</gene>
<comment type="caution">
    <text evidence="2">The sequence shown here is derived from an EMBL/GenBank/DDBJ whole genome shotgun (WGS) entry which is preliminary data.</text>
</comment>
<dbReference type="EMBL" id="BGPR01000222">
    <property type="protein sequence ID" value="GBM06023.1"/>
    <property type="molecule type" value="Genomic_DNA"/>
</dbReference>
<keyword evidence="1" id="KW-0472">Membrane</keyword>
<dbReference type="Proteomes" id="UP000499080">
    <property type="component" value="Unassembled WGS sequence"/>
</dbReference>
<sequence length="103" mass="11533">MTTEAQKAFLVRLVLIPLVILGLENSGFSLVGFFSFKSTSLEATPRLFRTDFVILNRNQMTRMTSEPAPPLAGVEVSKGWCRLRSRFIAMIQNDEVCPKIAIV</sequence>
<dbReference type="AlphaFoldDB" id="A0A4Y2CNT9"/>
<accession>A0A4Y2CNT9</accession>
<name>A0A4Y2CNT9_ARAVE</name>